<dbReference type="GO" id="GO:0090374">
    <property type="term" value="P:oligopeptide export from mitochondrion"/>
    <property type="evidence" value="ECO:0007669"/>
    <property type="project" value="TreeGrafter"/>
</dbReference>
<dbReference type="SUPFAM" id="SSF52540">
    <property type="entry name" value="P-loop containing nucleoside triphosphate hydrolases"/>
    <property type="match status" value="1"/>
</dbReference>
<dbReference type="GO" id="GO:0005743">
    <property type="term" value="C:mitochondrial inner membrane"/>
    <property type="evidence" value="ECO:0007669"/>
    <property type="project" value="UniProtKB-SubCell"/>
</dbReference>
<evidence type="ECO:0000256" key="14">
    <source>
        <dbReference type="ARBA" id="ARBA00023136"/>
    </source>
</evidence>
<dbReference type="CDD" id="cd18574">
    <property type="entry name" value="ABC_6TM_ABCB8_like"/>
    <property type="match status" value="1"/>
</dbReference>
<evidence type="ECO:0000256" key="13">
    <source>
        <dbReference type="ARBA" id="ARBA00023128"/>
    </source>
</evidence>
<keyword evidence="12" id="KW-0406">Ion transport</keyword>
<evidence type="ECO:0000256" key="7">
    <source>
        <dbReference type="ARBA" id="ARBA00022792"/>
    </source>
</evidence>
<dbReference type="CDD" id="cd03249">
    <property type="entry name" value="ABC_MTABC3_MDL1_MDL2"/>
    <property type="match status" value="1"/>
</dbReference>
<accession>A0A226E341</accession>
<dbReference type="STRING" id="158441.A0A226E341"/>
<feature type="transmembrane region" description="Helical" evidence="19">
    <location>
        <begin position="390"/>
        <end position="414"/>
    </location>
</feature>
<dbReference type="PROSITE" id="PS50893">
    <property type="entry name" value="ABC_TRANSPORTER_2"/>
    <property type="match status" value="1"/>
</dbReference>
<dbReference type="Pfam" id="PF00005">
    <property type="entry name" value="ABC_tran"/>
    <property type="match status" value="1"/>
</dbReference>
<keyword evidence="4" id="KW-0633">Potassium transport</keyword>
<dbReference type="Pfam" id="PF00664">
    <property type="entry name" value="ABC_membrane"/>
    <property type="match status" value="1"/>
</dbReference>
<comment type="similarity">
    <text evidence="2">Belongs to the ABC transporter superfamily. ABCB family. Multidrug resistance exporter (TC 3.A.1.201) subfamily.</text>
</comment>
<keyword evidence="8 22" id="KW-0067">ATP-binding</keyword>
<dbReference type="InterPro" id="IPR003593">
    <property type="entry name" value="AAA+_ATPase"/>
</dbReference>
<feature type="compositionally biased region" description="Basic residues" evidence="18">
    <location>
        <begin position="757"/>
        <end position="767"/>
    </location>
</feature>
<evidence type="ECO:0000256" key="12">
    <source>
        <dbReference type="ARBA" id="ARBA00023065"/>
    </source>
</evidence>
<dbReference type="EMBL" id="LNIX01000007">
    <property type="protein sequence ID" value="OXA51444.1"/>
    <property type="molecule type" value="Genomic_DNA"/>
</dbReference>
<dbReference type="GO" id="GO:0006813">
    <property type="term" value="P:potassium ion transport"/>
    <property type="evidence" value="ECO:0007669"/>
    <property type="project" value="UniProtKB-KW"/>
</dbReference>
<dbReference type="OMA" id="MTWLGER"/>
<dbReference type="Gene3D" id="3.40.50.300">
    <property type="entry name" value="P-loop containing nucleotide triphosphate hydrolases"/>
    <property type="match status" value="1"/>
</dbReference>
<evidence type="ECO:0000313" key="23">
    <source>
        <dbReference type="Proteomes" id="UP000198287"/>
    </source>
</evidence>
<gene>
    <name evidence="22" type="ORF">Fcan01_13582</name>
</gene>
<keyword evidence="13" id="KW-0496">Mitochondrion</keyword>
<feature type="transmembrane region" description="Helical" evidence="19">
    <location>
        <begin position="316"/>
        <end position="335"/>
    </location>
</feature>
<evidence type="ECO:0000256" key="9">
    <source>
        <dbReference type="ARBA" id="ARBA00022946"/>
    </source>
</evidence>
<dbReference type="Proteomes" id="UP000198287">
    <property type="component" value="Unassembled WGS sequence"/>
</dbReference>
<evidence type="ECO:0000256" key="1">
    <source>
        <dbReference type="ARBA" id="ARBA00004448"/>
    </source>
</evidence>
<dbReference type="InterPro" id="IPR017871">
    <property type="entry name" value="ABC_transporter-like_CS"/>
</dbReference>
<evidence type="ECO:0000256" key="19">
    <source>
        <dbReference type="SAM" id="Phobius"/>
    </source>
</evidence>
<keyword evidence="6" id="KW-0547">Nucleotide-binding</keyword>
<evidence type="ECO:0000256" key="2">
    <source>
        <dbReference type="ARBA" id="ARBA00007577"/>
    </source>
</evidence>
<feature type="compositionally biased region" description="Low complexity" evidence="18">
    <location>
        <begin position="740"/>
        <end position="750"/>
    </location>
</feature>
<dbReference type="InterPro" id="IPR011527">
    <property type="entry name" value="ABC1_TM_dom"/>
</dbReference>
<evidence type="ECO:0000256" key="16">
    <source>
        <dbReference type="ARBA" id="ARBA00041416"/>
    </source>
</evidence>
<organism evidence="22 23">
    <name type="scientific">Folsomia candida</name>
    <name type="common">Springtail</name>
    <dbReference type="NCBI Taxonomy" id="158441"/>
    <lineage>
        <taxon>Eukaryota</taxon>
        <taxon>Metazoa</taxon>
        <taxon>Ecdysozoa</taxon>
        <taxon>Arthropoda</taxon>
        <taxon>Hexapoda</taxon>
        <taxon>Collembola</taxon>
        <taxon>Entomobryomorpha</taxon>
        <taxon>Isotomoidea</taxon>
        <taxon>Isotomidae</taxon>
        <taxon>Proisotominae</taxon>
        <taxon>Folsomia</taxon>
    </lineage>
</organism>
<feature type="domain" description="ABC transporter" evidence="20">
    <location>
        <begin position="495"/>
        <end position="732"/>
    </location>
</feature>
<dbReference type="InterPro" id="IPR003439">
    <property type="entry name" value="ABC_transporter-like_ATP-bd"/>
</dbReference>
<dbReference type="SMART" id="SM00382">
    <property type="entry name" value="AAA"/>
    <property type="match status" value="1"/>
</dbReference>
<feature type="region of interest" description="Disordered" evidence="18">
    <location>
        <begin position="738"/>
        <end position="767"/>
    </location>
</feature>
<comment type="subcellular location">
    <subcellularLocation>
        <location evidence="1">Mitochondrion inner membrane</location>
        <topology evidence="1">Multi-pass membrane protein</topology>
    </subcellularLocation>
</comment>
<keyword evidence="10" id="KW-0630">Potassium</keyword>
<evidence type="ECO:0000256" key="18">
    <source>
        <dbReference type="SAM" id="MobiDB-lite"/>
    </source>
</evidence>
<keyword evidence="9" id="KW-0809">Transit peptide</keyword>
<protein>
    <recommendedName>
        <fullName evidence="15">Mitochondrial potassium channel ATP-binding subunit</fullName>
    </recommendedName>
    <alternativeName>
        <fullName evidence="17">ATP-binding cassette sub-family B member 8, mitochondrial</fullName>
    </alternativeName>
    <alternativeName>
        <fullName evidence="16">Mitochondrial sulfonylurea-receptor</fullName>
    </alternativeName>
</protein>
<dbReference type="OrthoDB" id="6500128at2759"/>
<dbReference type="AlphaFoldDB" id="A0A226E341"/>
<feature type="domain" description="ABC transmembrane type-1" evidence="21">
    <location>
        <begin position="157"/>
        <end position="456"/>
    </location>
</feature>
<keyword evidence="11 19" id="KW-1133">Transmembrane helix</keyword>
<comment type="caution">
    <text evidence="22">The sequence shown here is derived from an EMBL/GenBank/DDBJ whole genome shotgun (WGS) entry which is preliminary data.</text>
</comment>
<sequence>MSFLKSRLLISKLLKFSKPLTLTAATKKNASLIGTGALGFGCFCYFVRDGYRHRSPFVLFAQEPRTKEFDVDDFIHEKLEKLKGSIAEVVREGGEEFRAECKEDNTNDIATPGEPLEDNSLTANIEELVGQTDSDKAEFDWNQLGDILKPYWKLMTVAVGSALVVAVVNIEIPSLLGAMVDIVTRKLMCSAGPGIILGMDSREQDFEFLVRTPALKLIGLYLLQSACTFTYIYSLSIVGEGVATELRRRMFASMLNQNIVFFDTHMTGEIVSRLTSDIQEFKSSFKQCISQGLRSVSQALGCIISLYMISPEMTKTVVIIVPVIITIGSVFGRGLRALSKRAQEQVSKSSGHAEETLSNIRTVRAFAMENEELERYSGDIEKARKLNTELGAGIGVFQAGSSLFLNGVVLAVLYTGGKLISEQSITSGDLMSFLVAAQTIQRSLSNLSLLFGQYVRGIGAGGRVFQYINLPVPYDLTAGHTVMLGDRLEGVKGDIEFHSVWFRYPTRNGEYVLKRFSLQIPQGKVVAIVGPSGSGKSTLVNLLQGFYPVEKGEITVDGYRIDLMDPNWLRGEVMGLINQEPVLFSGSIMENIRYGKPEATDEEVYQAARNANAYNFIQDFPDGFQTLLGERGVTVSGGQKQRIAIARALIKNPTVLILDEATSALDTESEKIVQETLDAVSRGRTVCVIAHRLSTIQNADLIAVVADGRVAELGTHSNLKKQKGLYYNLVKQQEYKAKTPKYSSSSTKSSQCDRQRSSKRHMIYRQC</sequence>
<dbReference type="SUPFAM" id="SSF90123">
    <property type="entry name" value="ABC transporter transmembrane region"/>
    <property type="match status" value="1"/>
</dbReference>
<dbReference type="InterPro" id="IPR036640">
    <property type="entry name" value="ABC1_TM_sf"/>
</dbReference>
<dbReference type="PANTHER" id="PTHR43394:SF17">
    <property type="entry name" value="MITOCHONDRIAL POTASSIUM CHANNEL ATP-BINDING SUBUNIT"/>
    <property type="match status" value="1"/>
</dbReference>
<evidence type="ECO:0000256" key="10">
    <source>
        <dbReference type="ARBA" id="ARBA00022958"/>
    </source>
</evidence>
<dbReference type="PROSITE" id="PS00211">
    <property type="entry name" value="ABC_TRANSPORTER_1"/>
    <property type="match status" value="1"/>
</dbReference>
<evidence type="ECO:0000256" key="8">
    <source>
        <dbReference type="ARBA" id="ARBA00022840"/>
    </source>
</evidence>
<evidence type="ECO:0000256" key="5">
    <source>
        <dbReference type="ARBA" id="ARBA00022692"/>
    </source>
</evidence>
<dbReference type="InterPro" id="IPR039421">
    <property type="entry name" value="Type_1_exporter"/>
</dbReference>
<reference evidence="22 23" key="1">
    <citation type="submission" date="2015-12" db="EMBL/GenBank/DDBJ databases">
        <title>The genome of Folsomia candida.</title>
        <authorList>
            <person name="Faddeeva A."/>
            <person name="Derks M.F."/>
            <person name="Anvar Y."/>
            <person name="Smit S."/>
            <person name="Van Straalen N."/>
            <person name="Roelofs D."/>
        </authorList>
    </citation>
    <scope>NUCLEOTIDE SEQUENCE [LARGE SCALE GENOMIC DNA]</scope>
    <source>
        <strain evidence="22 23">VU population</strain>
        <tissue evidence="22">Whole body</tissue>
    </source>
</reference>
<evidence type="ECO:0000256" key="17">
    <source>
        <dbReference type="ARBA" id="ARBA00042968"/>
    </source>
</evidence>
<dbReference type="InterPro" id="IPR027417">
    <property type="entry name" value="P-loop_NTPase"/>
</dbReference>
<evidence type="ECO:0000313" key="22">
    <source>
        <dbReference type="EMBL" id="OXA51444.1"/>
    </source>
</evidence>
<keyword evidence="5 19" id="KW-0812">Transmembrane</keyword>
<keyword evidence="14 19" id="KW-0472">Membrane</keyword>
<feature type="transmembrane region" description="Helical" evidence="19">
    <location>
        <begin position="151"/>
        <end position="170"/>
    </location>
</feature>
<evidence type="ECO:0000259" key="20">
    <source>
        <dbReference type="PROSITE" id="PS50893"/>
    </source>
</evidence>
<dbReference type="FunFam" id="1.20.1560.10:FF:000016">
    <property type="entry name" value="ATP-binding cassette sub-family B member 8, mitochondrial"/>
    <property type="match status" value="1"/>
</dbReference>
<dbReference type="GO" id="GO:0016887">
    <property type="term" value="F:ATP hydrolysis activity"/>
    <property type="evidence" value="ECO:0007669"/>
    <property type="project" value="InterPro"/>
</dbReference>
<proteinExistence type="inferred from homology"/>
<evidence type="ECO:0000256" key="4">
    <source>
        <dbReference type="ARBA" id="ARBA00022538"/>
    </source>
</evidence>
<evidence type="ECO:0000256" key="3">
    <source>
        <dbReference type="ARBA" id="ARBA00022448"/>
    </source>
</evidence>
<keyword evidence="3" id="KW-0813">Transport</keyword>
<evidence type="ECO:0000256" key="11">
    <source>
        <dbReference type="ARBA" id="ARBA00022989"/>
    </source>
</evidence>
<dbReference type="PROSITE" id="PS50929">
    <property type="entry name" value="ABC_TM1F"/>
    <property type="match status" value="1"/>
</dbReference>
<dbReference type="Gene3D" id="1.20.1560.10">
    <property type="entry name" value="ABC transporter type 1, transmembrane domain"/>
    <property type="match status" value="1"/>
</dbReference>
<keyword evidence="7" id="KW-0999">Mitochondrion inner membrane</keyword>
<dbReference type="PANTHER" id="PTHR43394">
    <property type="entry name" value="ATP-DEPENDENT PERMEASE MDL1, MITOCHONDRIAL"/>
    <property type="match status" value="1"/>
</dbReference>
<evidence type="ECO:0000256" key="15">
    <source>
        <dbReference type="ARBA" id="ARBA00040439"/>
    </source>
</evidence>
<evidence type="ECO:0000259" key="21">
    <source>
        <dbReference type="PROSITE" id="PS50929"/>
    </source>
</evidence>
<evidence type="ECO:0000256" key="6">
    <source>
        <dbReference type="ARBA" id="ARBA00022741"/>
    </source>
</evidence>
<feature type="transmembrane region" description="Helical" evidence="19">
    <location>
        <begin position="218"/>
        <end position="239"/>
    </location>
</feature>
<name>A0A226E341_FOLCA</name>
<dbReference type="GO" id="GO:0005524">
    <property type="term" value="F:ATP binding"/>
    <property type="evidence" value="ECO:0007669"/>
    <property type="project" value="UniProtKB-KW"/>
</dbReference>
<dbReference type="FunFam" id="3.40.50.300:FF:000403">
    <property type="entry name" value="ATP-binding cassette sub-family B member 8, mitochondrial"/>
    <property type="match status" value="1"/>
</dbReference>
<dbReference type="GO" id="GO:0015421">
    <property type="term" value="F:ABC-type oligopeptide transporter activity"/>
    <property type="evidence" value="ECO:0007669"/>
    <property type="project" value="TreeGrafter"/>
</dbReference>
<keyword evidence="23" id="KW-1185">Reference proteome</keyword>